<gene>
    <name evidence="6" type="ORF">ERS852514_00949</name>
</gene>
<dbReference type="PRINTS" id="PR01988">
    <property type="entry name" value="EXPORTERBACE"/>
</dbReference>
<keyword evidence="4" id="KW-1133">Transmembrane helix</keyword>
<keyword evidence="5" id="KW-0472">Membrane</keyword>
<protein>
    <submittedName>
        <fullName evidence="6">Enterobactin exporter EntS</fullName>
    </submittedName>
</protein>
<keyword evidence="3" id="KW-0812">Transmembrane</keyword>
<evidence type="ECO:0000256" key="1">
    <source>
        <dbReference type="ARBA" id="ARBA00004651"/>
    </source>
</evidence>
<proteinExistence type="predicted"/>
<dbReference type="PANTHER" id="PTHR23513">
    <property type="entry name" value="INTEGRAL MEMBRANE EFFLUX PROTEIN-RELATED"/>
    <property type="match status" value="1"/>
</dbReference>
<evidence type="ECO:0000256" key="2">
    <source>
        <dbReference type="ARBA" id="ARBA00022475"/>
    </source>
</evidence>
<evidence type="ECO:0000256" key="3">
    <source>
        <dbReference type="ARBA" id="ARBA00022692"/>
    </source>
</evidence>
<evidence type="ECO:0000256" key="5">
    <source>
        <dbReference type="ARBA" id="ARBA00023136"/>
    </source>
</evidence>
<evidence type="ECO:0000313" key="7">
    <source>
        <dbReference type="Proteomes" id="UP000095454"/>
    </source>
</evidence>
<dbReference type="GO" id="GO:0022857">
    <property type="term" value="F:transmembrane transporter activity"/>
    <property type="evidence" value="ECO:0007669"/>
    <property type="project" value="InterPro"/>
</dbReference>
<organism evidence="6 7">
    <name type="scientific">Collinsella aerofaciens</name>
    <dbReference type="NCBI Taxonomy" id="74426"/>
    <lineage>
        <taxon>Bacteria</taxon>
        <taxon>Bacillati</taxon>
        <taxon>Actinomycetota</taxon>
        <taxon>Coriobacteriia</taxon>
        <taxon>Coriobacteriales</taxon>
        <taxon>Coriobacteriaceae</taxon>
        <taxon>Collinsella</taxon>
    </lineage>
</organism>
<dbReference type="Pfam" id="PF07690">
    <property type="entry name" value="MFS_1"/>
    <property type="match status" value="1"/>
</dbReference>
<dbReference type="Gene3D" id="1.20.1720.10">
    <property type="entry name" value="Multidrug resistance protein D"/>
    <property type="match status" value="1"/>
</dbReference>
<evidence type="ECO:0000256" key="4">
    <source>
        <dbReference type="ARBA" id="ARBA00022989"/>
    </source>
</evidence>
<reference evidence="6 7" key="1">
    <citation type="submission" date="2015-09" db="EMBL/GenBank/DDBJ databases">
        <authorList>
            <consortium name="Pathogen Informatics"/>
        </authorList>
    </citation>
    <scope>NUCLEOTIDE SEQUENCE [LARGE SCALE GENOMIC DNA]</scope>
    <source>
        <strain evidence="6 7">2789STDY5834902</strain>
    </source>
</reference>
<dbReference type="InterPro" id="IPR011701">
    <property type="entry name" value="MFS"/>
</dbReference>
<dbReference type="AlphaFoldDB" id="A0A174K0Z2"/>
<keyword evidence="2" id="KW-1003">Cell membrane</keyword>
<name>A0A174K0Z2_9ACTN</name>
<dbReference type="Proteomes" id="UP000095454">
    <property type="component" value="Unassembled WGS sequence"/>
</dbReference>
<accession>A0A174K0Z2</accession>
<dbReference type="InterPro" id="IPR022324">
    <property type="entry name" value="Bacilysin_exporter_BacE_put"/>
</dbReference>
<dbReference type="InterPro" id="IPR036259">
    <property type="entry name" value="MFS_trans_sf"/>
</dbReference>
<sequence length="394" mass="42810">MFTVLRASRPVRVLYIARGISEIGNWCANIALPMLIYEVTHDVSATALMVCCRFAPSLFSVALAQLPQKMGIGTLQAMRLADLIRAGLFVCYIFVDSKWSMFAITCAVSLCRTVEMPCFYSLLRANTNSINRDVINNSFGFLQNLMMVLGPVAGGFVVAQFGAEAVLALDALSFAASFWLLRDVPSVIEVNDKEGISKNEKNRTAFSDLSAKHLAIGFLLIDISSGVAFGSLNSLLPAIAQLQFDSSSIQYGFLQSSLTIGLLFGNTIYGRLISGSDCVKSYCFVTYLALGAYLAFGYRYASGISFIFLFIVGAGNAIQDVLLITSLQDLARDGSESISLFSIRESLQSVAVVISTLLVSLFTSIAMFSILVTGLGVFSIMMVVVFQLNYLRKM</sequence>
<evidence type="ECO:0000313" key="6">
    <source>
        <dbReference type="EMBL" id="CUP05672.1"/>
    </source>
</evidence>
<dbReference type="GO" id="GO:0005886">
    <property type="term" value="C:plasma membrane"/>
    <property type="evidence" value="ECO:0007669"/>
    <property type="project" value="UniProtKB-SubCell"/>
</dbReference>
<dbReference type="PANTHER" id="PTHR23513:SF6">
    <property type="entry name" value="MAJOR FACILITATOR SUPERFAMILY ASSOCIATED DOMAIN-CONTAINING PROTEIN"/>
    <property type="match status" value="1"/>
</dbReference>
<comment type="subcellular location">
    <subcellularLocation>
        <location evidence="1">Cell membrane</location>
        <topology evidence="1">Multi-pass membrane protein</topology>
    </subcellularLocation>
</comment>
<dbReference type="RefSeq" id="WP_082435530.1">
    <property type="nucleotide sequence ID" value="NZ_CABIXX010000012.1"/>
</dbReference>
<dbReference type="SUPFAM" id="SSF103473">
    <property type="entry name" value="MFS general substrate transporter"/>
    <property type="match status" value="1"/>
</dbReference>
<dbReference type="EMBL" id="CZAQ01000012">
    <property type="protein sequence ID" value="CUP05672.1"/>
    <property type="molecule type" value="Genomic_DNA"/>
</dbReference>